<proteinExistence type="inferred from homology"/>
<organism evidence="13 14">
    <name type="scientific">Filobasidium floriforme</name>
    <dbReference type="NCBI Taxonomy" id="5210"/>
    <lineage>
        <taxon>Eukaryota</taxon>
        <taxon>Fungi</taxon>
        <taxon>Dikarya</taxon>
        <taxon>Basidiomycota</taxon>
        <taxon>Agaricomycotina</taxon>
        <taxon>Tremellomycetes</taxon>
        <taxon>Filobasidiales</taxon>
        <taxon>Filobasidiaceae</taxon>
        <taxon>Filobasidium</taxon>
    </lineage>
</organism>
<dbReference type="GO" id="GO:0015677">
    <property type="term" value="P:copper ion import"/>
    <property type="evidence" value="ECO:0007669"/>
    <property type="project" value="TreeGrafter"/>
</dbReference>
<evidence type="ECO:0000256" key="11">
    <source>
        <dbReference type="SAM" id="Phobius"/>
    </source>
</evidence>
<keyword evidence="6 11" id="KW-1133">Transmembrane helix</keyword>
<evidence type="ECO:0000313" key="13">
    <source>
        <dbReference type="EMBL" id="KAG7562308.1"/>
    </source>
</evidence>
<keyword evidence="9 11" id="KW-0472">Membrane</keyword>
<evidence type="ECO:0000313" key="14">
    <source>
        <dbReference type="Proteomes" id="UP000812966"/>
    </source>
</evidence>
<dbReference type="InterPro" id="IPR013112">
    <property type="entry name" value="FAD-bd_8"/>
</dbReference>
<keyword evidence="8" id="KW-0406">Ion transport</keyword>
<evidence type="ECO:0000256" key="7">
    <source>
        <dbReference type="ARBA" id="ARBA00023002"/>
    </source>
</evidence>
<dbReference type="SFLD" id="SFLDG01168">
    <property type="entry name" value="Ferric_reductase_subgroup_(FRE"/>
    <property type="match status" value="1"/>
</dbReference>
<keyword evidence="14" id="KW-1185">Reference proteome</keyword>
<dbReference type="PROSITE" id="PS51384">
    <property type="entry name" value="FAD_FR"/>
    <property type="match status" value="1"/>
</dbReference>
<evidence type="ECO:0000256" key="8">
    <source>
        <dbReference type="ARBA" id="ARBA00023065"/>
    </source>
</evidence>
<dbReference type="Gene3D" id="3.40.50.80">
    <property type="entry name" value="Nucleotide-binding domain of ferredoxin-NADP reductase (FNR) module"/>
    <property type="match status" value="1"/>
</dbReference>
<dbReference type="GO" id="GO:0006826">
    <property type="term" value="P:iron ion transport"/>
    <property type="evidence" value="ECO:0007669"/>
    <property type="project" value="TreeGrafter"/>
</dbReference>
<feature type="transmembrane region" description="Helical" evidence="11">
    <location>
        <begin position="142"/>
        <end position="170"/>
    </location>
</feature>
<dbReference type="CDD" id="cd06186">
    <property type="entry name" value="NOX_Duox_like_FAD_NADP"/>
    <property type="match status" value="1"/>
</dbReference>
<feature type="domain" description="FAD-binding FR-type" evidence="12">
    <location>
        <begin position="318"/>
        <end position="463"/>
    </location>
</feature>
<gene>
    <name evidence="13" type="ORF">FFLO_02296</name>
</gene>
<protein>
    <recommendedName>
        <fullName evidence="12">FAD-binding FR-type domain-containing protein</fullName>
    </recommendedName>
</protein>
<evidence type="ECO:0000256" key="5">
    <source>
        <dbReference type="ARBA" id="ARBA00022982"/>
    </source>
</evidence>
<dbReference type="PANTHER" id="PTHR32361">
    <property type="entry name" value="FERRIC/CUPRIC REDUCTASE TRANSMEMBRANE COMPONENT"/>
    <property type="match status" value="1"/>
</dbReference>
<dbReference type="GO" id="GO:0006879">
    <property type="term" value="P:intracellular iron ion homeostasis"/>
    <property type="evidence" value="ECO:0007669"/>
    <property type="project" value="TreeGrafter"/>
</dbReference>
<dbReference type="SUPFAM" id="SSF52343">
    <property type="entry name" value="Ferredoxin reductase-like, C-terminal NADP-linked domain"/>
    <property type="match status" value="1"/>
</dbReference>
<dbReference type="GO" id="GO:0000293">
    <property type="term" value="F:ferric-chelate reductase activity"/>
    <property type="evidence" value="ECO:0007669"/>
    <property type="project" value="UniProtKB-ARBA"/>
</dbReference>
<evidence type="ECO:0000256" key="9">
    <source>
        <dbReference type="ARBA" id="ARBA00023136"/>
    </source>
</evidence>
<keyword evidence="5" id="KW-0249">Electron transport</keyword>
<dbReference type="InterPro" id="IPR013121">
    <property type="entry name" value="Fe_red_NAD-bd_6"/>
</dbReference>
<feature type="transmembrane region" description="Helical" evidence="11">
    <location>
        <begin position="254"/>
        <end position="271"/>
    </location>
</feature>
<dbReference type="Pfam" id="PF01794">
    <property type="entry name" value="Ferric_reduct"/>
    <property type="match status" value="1"/>
</dbReference>
<dbReference type="AlphaFoldDB" id="A0A8K0NPA2"/>
<dbReference type="Pfam" id="PF08030">
    <property type="entry name" value="NAD_binding_6"/>
    <property type="match status" value="1"/>
</dbReference>
<dbReference type="GO" id="GO:0005886">
    <property type="term" value="C:plasma membrane"/>
    <property type="evidence" value="ECO:0007669"/>
    <property type="project" value="TreeGrafter"/>
</dbReference>
<feature type="transmembrane region" description="Helical" evidence="11">
    <location>
        <begin position="34"/>
        <end position="53"/>
    </location>
</feature>
<sequence>MKYYDALRKRRNNYTQHDPETMEYLVHFNDWVGLYLWLGLIGIIGIVTVFHWADKIQGYYRRRHAGFRSREKRLPRTRSIRSIRSVTETGDVEVNPHVSSGRSIGSGKPLVVIEEQHQISLRYGFYWLAAFWRKYSIKHSAIAEWFALGDLGQLFLIAVYLLLNFLLIFLGTAGDIDWMAHHAAKLTYANLPLIIGLAGKNNVLSKLTGFAYESLNVLHRWSARFVIISSTIHIAGRIHVNVPSTRTGVSGSGYIIWGWVAFALFIYMIVMASRKIRNAAYQFFLIQHIILWFVIVASLVIHRPQLQGWIWAGLALHLLDRSARLLRISYYTILKRVSGDDDRPEGEVTVLTSDTIRVSVRTRQNWIAGQHVYLHCPKQSPGGHPFTVSNISRPLDQTDMHRPREATQELLIRVREGMTKKVYEVGMQAKDMETNIGNKANYPKEPVPIKAWTEGPYGHEKYLGEDYNTLMLVAGGSGVSYTLSNAMDLVRRARAMHIGSEDKTIAIATRRLQFVWMVKKPEQVAWISDHLQQMCELAPPGFLHITIFVTSKRTSDEVAILPGYVTEDKRSPVESEGEKAARPSGIESPAVERVKHGSRVELRSGRPDFRELVEREVQHSAYTDWCGVGACGPTPMNDSLASAVSEAVRPGSVARGELRRNIYLTIE</sequence>
<dbReference type="InterPro" id="IPR013130">
    <property type="entry name" value="Fe3_Rdtase_TM_dom"/>
</dbReference>
<evidence type="ECO:0000256" key="4">
    <source>
        <dbReference type="ARBA" id="ARBA00022692"/>
    </source>
</evidence>
<comment type="subcellular location">
    <subcellularLocation>
        <location evidence="1">Membrane</location>
        <topology evidence="1">Multi-pass membrane protein</topology>
    </subcellularLocation>
</comment>
<dbReference type="EMBL" id="JABELV010000035">
    <property type="protein sequence ID" value="KAG7562308.1"/>
    <property type="molecule type" value="Genomic_DNA"/>
</dbReference>
<keyword evidence="3" id="KW-0813">Transport</keyword>
<dbReference type="PANTHER" id="PTHR32361:SF9">
    <property type="entry name" value="FERRIC REDUCTASE TRANSMEMBRANE COMPONENT 3-RELATED"/>
    <property type="match status" value="1"/>
</dbReference>
<reference evidence="13" key="1">
    <citation type="submission" date="2020-04" db="EMBL/GenBank/DDBJ databases">
        <title>Analysis of mating type loci in Filobasidium floriforme.</title>
        <authorList>
            <person name="Nowrousian M."/>
        </authorList>
    </citation>
    <scope>NUCLEOTIDE SEQUENCE</scope>
    <source>
        <strain evidence="13">CBS 6242</strain>
    </source>
</reference>
<dbReference type="InterPro" id="IPR039261">
    <property type="entry name" value="FNR_nucleotide-bd"/>
</dbReference>
<keyword evidence="10" id="KW-0325">Glycoprotein</keyword>
<evidence type="ECO:0000256" key="10">
    <source>
        <dbReference type="ARBA" id="ARBA00023180"/>
    </source>
</evidence>
<comment type="caution">
    <text evidence="13">The sequence shown here is derived from an EMBL/GenBank/DDBJ whole genome shotgun (WGS) entry which is preliminary data.</text>
</comment>
<keyword evidence="7" id="KW-0560">Oxidoreductase</keyword>
<dbReference type="Proteomes" id="UP000812966">
    <property type="component" value="Unassembled WGS sequence"/>
</dbReference>
<accession>A0A8K0NPA2</accession>
<dbReference type="SFLD" id="SFLDS00052">
    <property type="entry name" value="Ferric_Reductase_Domain"/>
    <property type="match status" value="1"/>
</dbReference>
<evidence type="ECO:0000256" key="3">
    <source>
        <dbReference type="ARBA" id="ARBA00022448"/>
    </source>
</evidence>
<evidence type="ECO:0000259" key="12">
    <source>
        <dbReference type="PROSITE" id="PS51384"/>
    </source>
</evidence>
<feature type="transmembrane region" description="Helical" evidence="11">
    <location>
        <begin position="283"/>
        <end position="302"/>
    </location>
</feature>
<name>A0A8K0NPA2_9TREE</name>
<dbReference type="Pfam" id="PF08022">
    <property type="entry name" value="FAD_binding_8"/>
    <property type="match status" value="1"/>
</dbReference>
<comment type="similarity">
    <text evidence="2">Belongs to the ferric reductase (FRE) family.</text>
</comment>
<keyword evidence="4 11" id="KW-0812">Transmembrane</keyword>
<dbReference type="InterPro" id="IPR017927">
    <property type="entry name" value="FAD-bd_FR_type"/>
</dbReference>
<evidence type="ECO:0000256" key="6">
    <source>
        <dbReference type="ARBA" id="ARBA00022989"/>
    </source>
</evidence>
<dbReference type="InterPro" id="IPR051410">
    <property type="entry name" value="Ferric/Cupric_Reductase"/>
</dbReference>
<evidence type="ECO:0000256" key="2">
    <source>
        <dbReference type="ARBA" id="ARBA00006278"/>
    </source>
</evidence>
<evidence type="ECO:0000256" key="1">
    <source>
        <dbReference type="ARBA" id="ARBA00004141"/>
    </source>
</evidence>